<evidence type="ECO:0000313" key="3">
    <source>
        <dbReference type="EMBL" id="GMA96382.1"/>
    </source>
</evidence>
<dbReference type="InterPro" id="IPR013538">
    <property type="entry name" value="ASHA1/2-like_C"/>
</dbReference>
<dbReference type="RefSeq" id="WP_284254975.1">
    <property type="nucleotide sequence ID" value="NZ_BAAAQO010000004.1"/>
</dbReference>
<name>A0ABQ6K8R1_9MICO</name>
<protein>
    <recommendedName>
        <fullName evidence="2">Activator of Hsp90 ATPase homologue 1/2-like C-terminal domain-containing protein</fullName>
    </recommendedName>
</protein>
<comment type="similarity">
    <text evidence="1">Belongs to the AHA1 family.</text>
</comment>
<proteinExistence type="inferred from homology"/>
<dbReference type="Pfam" id="PF08327">
    <property type="entry name" value="AHSA1"/>
    <property type="match status" value="1"/>
</dbReference>
<dbReference type="CDD" id="cd07814">
    <property type="entry name" value="SRPBCC_CalC_Aha1-like"/>
    <property type="match status" value="1"/>
</dbReference>
<accession>A0ABQ6K8R1</accession>
<feature type="domain" description="Activator of Hsp90 ATPase homologue 1/2-like C-terminal" evidence="2">
    <location>
        <begin position="20"/>
        <end position="152"/>
    </location>
</feature>
<gene>
    <name evidence="3" type="ORF">GCM10025881_32060</name>
</gene>
<dbReference type="EMBL" id="BSVB01000001">
    <property type="protein sequence ID" value="GMA96382.1"/>
    <property type="molecule type" value="Genomic_DNA"/>
</dbReference>
<dbReference type="Proteomes" id="UP001157034">
    <property type="component" value="Unassembled WGS sequence"/>
</dbReference>
<evidence type="ECO:0000256" key="1">
    <source>
        <dbReference type="ARBA" id="ARBA00006817"/>
    </source>
</evidence>
<evidence type="ECO:0000313" key="4">
    <source>
        <dbReference type="Proteomes" id="UP001157034"/>
    </source>
</evidence>
<keyword evidence="4" id="KW-1185">Reference proteome</keyword>
<organism evidence="3 4">
    <name type="scientific">Pseudolysinimonas kribbensis</name>
    <dbReference type="NCBI Taxonomy" id="433641"/>
    <lineage>
        <taxon>Bacteria</taxon>
        <taxon>Bacillati</taxon>
        <taxon>Actinomycetota</taxon>
        <taxon>Actinomycetes</taxon>
        <taxon>Micrococcales</taxon>
        <taxon>Microbacteriaceae</taxon>
        <taxon>Pseudolysinimonas</taxon>
    </lineage>
</organism>
<reference evidence="4" key="1">
    <citation type="journal article" date="2019" name="Int. J. Syst. Evol. Microbiol.">
        <title>The Global Catalogue of Microorganisms (GCM) 10K type strain sequencing project: providing services to taxonomists for standard genome sequencing and annotation.</title>
        <authorList>
            <consortium name="The Broad Institute Genomics Platform"/>
            <consortium name="The Broad Institute Genome Sequencing Center for Infectious Disease"/>
            <person name="Wu L."/>
            <person name="Ma J."/>
        </authorList>
    </citation>
    <scope>NUCLEOTIDE SEQUENCE [LARGE SCALE GENOMIC DNA]</scope>
    <source>
        <strain evidence="4">NBRC 108894</strain>
    </source>
</reference>
<evidence type="ECO:0000259" key="2">
    <source>
        <dbReference type="Pfam" id="PF08327"/>
    </source>
</evidence>
<dbReference type="Gene3D" id="3.30.530.20">
    <property type="match status" value="1"/>
</dbReference>
<sequence length="154" mass="17555">MTAEIPVATERDVLITRVFAAPREVVWRFFTQSPRIAEWFGPTGVHVDPASVHVDLRLGGRWELDMIVDEDCKHSPIAGVITALDPPEHLEIRMRARPDPGMELDDIVLRLWFHDHGDRTRLTLHQGPFEPGFRDRTADGWELSFGKIDALVAR</sequence>
<dbReference type="SUPFAM" id="SSF55961">
    <property type="entry name" value="Bet v1-like"/>
    <property type="match status" value="1"/>
</dbReference>
<comment type="caution">
    <text evidence="3">The sequence shown here is derived from an EMBL/GenBank/DDBJ whole genome shotgun (WGS) entry which is preliminary data.</text>
</comment>
<dbReference type="InterPro" id="IPR023393">
    <property type="entry name" value="START-like_dom_sf"/>
</dbReference>